<name>A0ABQ7TQJ3_PHRPL</name>
<comment type="caution">
    <text evidence="2">The sequence shown here is derived from an EMBL/GenBank/DDBJ whole genome shotgun (WGS) entry which is preliminary data.</text>
</comment>
<reference evidence="2 3" key="1">
    <citation type="journal article" date="2022" name="Gigascience">
        <title>A chromosome-level genome assembly and annotation of the desert horned lizard, Phrynosoma platyrhinos, provides insight into chromosomal rearrangements among reptiles.</title>
        <authorList>
            <person name="Koochekian N."/>
            <person name="Ascanio A."/>
            <person name="Farleigh K."/>
            <person name="Card D.C."/>
            <person name="Schield D.R."/>
            <person name="Castoe T.A."/>
            <person name="Jezkova T."/>
        </authorList>
    </citation>
    <scope>NUCLEOTIDE SEQUENCE [LARGE SCALE GENOMIC DNA]</scope>
    <source>
        <strain evidence="2">NK-2021</strain>
    </source>
</reference>
<feature type="compositionally biased region" description="Basic and acidic residues" evidence="1">
    <location>
        <begin position="119"/>
        <end position="130"/>
    </location>
</feature>
<accession>A0ABQ7TQJ3</accession>
<feature type="non-terminal residue" evidence="2">
    <location>
        <position position="1"/>
    </location>
</feature>
<sequence length="206" mass="22630">VPSQLLRGGPWGSLPQPFLLFLQKLPFTIPELVQSSPCRSSDGIIYTGKKEDTWFVVDPTSGQKQTTLSTEAWEDGLCPSAPRLYIGRTQYVITMYDTKSRALHWNATFLDYSAPLRDQSNDDRERRGKWTEGGARPAGRPASQPQGRTLFALLHGSWGHLGGKGDMMADASLRPVQRSEAVALLTADNGSFPAGRQGLHCTKADL</sequence>
<feature type="region of interest" description="Disordered" evidence="1">
    <location>
        <begin position="116"/>
        <end position="145"/>
    </location>
</feature>
<dbReference type="InterPro" id="IPR018391">
    <property type="entry name" value="PQQ_b-propeller_rpt"/>
</dbReference>
<dbReference type="SMART" id="SM00564">
    <property type="entry name" value="PQQ"/>
    <property type="match status" value="2"/>
</dbReference>
<dbReference type="EMBL" id="JAIPUX010000026">
    <property type="protein sequence ID" value="KAH0631721.1"/>
    <property type="molecule type" value="Genomic_DNA"/>
</dbReference>
<evidence type="ECO:0000313" key="2">
    <source>
        <dbReference type="EMBL" id="KAH0631721.1"/>
    </source>
</evidence>
<keyword evidence="3" id="KW-1185">Reference proteome</keyword>
<gene>
    <name evidence="2" type="ORF">JD844_019471</name>
</gene>
<proteinExistence type="predicted"/>
<protein>
    <submittedName>
        <fullName evidence="2">Uncharacterized protein</fullName>
    </submittedName>
</protein>
<dbReference type="Proteomes" id="UP000826234">
    <property type="component" value="Unassembled WGS sequence"/>
</dbReference>
<evidence type="ECO:0000256" key="1">
    <source>
        <dbReference type="SAM" id="MobiDB-lite"/>
    </source>
</evidence>
<evidence type="ECO:0000313" key="3">
    <source>
        <dbReference type="Proteomes" id="UP000826234"/>
    </source>
</evidence>
<organism evidence="2 3">
    <name type="scientific">Phrynosoma platyrhinos</name>
    <name type="common">Desert horned lizard</name>
    <dbReference type="NCBI Taxonomy" id="52577"/>
    <lineage>
        <taxon>Eukaryota</taxon>
        <taxon>Metazoa</taxon>
        <taxon>Chordata</taxon>
        <taxon>Craniata</taxon>
        <taxon>Vertebrata</taxon>
        <taxon>Euteleostomi</taxon>
        <taxon>Lepidosauria</taxon>
        <taxon>Squamata</taxon>
        <taxon>Bifurcata</taxon>
        <taxon>Unidentata</taxon>
        <taxon>Episquamata</taxon>
        <taxon>Toxicofera</taxon>
        <taxon>Iguania</taxon>
        <taxon>Phrynosomatidae</taxon>
        <taxon>Phrynosomatinae</taxon>
        <taxon>Phrynosoma</taxon>
    </lineage>
</organism>